<feature type="non-terminal residue" evidence="1">
    <location>
        <position position="132"/>
    </location>
</feature>
<protein>
    <submittedName>
        <fullName evidence="1">Uncharacterized protein</fullName>
    </submittedName>
</protein>
<evidence type="ECO:0000313" key="2">
    <source>
        <dbReference type="Proteomes" id="UP000790709"/>
    </source>
</evidence>
<name>A0ACB8BC04_9AGAM</name>
<proteinExistence type="predicted"/>
<organism evidence="1 2">
    <name type="scientific">Leucogyrophana mollusca</name>
    <dbReference type="NCBI Taxonomy" id="85980"/>
    <lineage>
        <taxon>Eukaryota</taxon>
        <taxon>Fungi</taxon>
        <taxon>Dikarya</taxon>
        <taxon>Basidiomycota</taxon>
        <taxon>Agaricomycotina</taxon>
        <taxon>Agaricomycetes</taxon>
        <taxon>Agaricomycetidae</taxon>
        <taxon>Boletales</taxon>
        <taxon>Boletales incertae sedis</taxon>
        <taxon>Leucogyrophana</taxon>
    </lineage>
</organism>
<dbReference type="Proteomes" id="UP000790709">
    <property type="component" value="Unassembled WGS sequence"/>
</dbReference>
<dbReference type="EMBL" id="MU266456">
    <property type="protein sequence ID" value="KAH7923325.1"/>
    <property type="molecule type" value="Genomic_DNA"/>
</dbReference>
<keyword evidence="2" id="KW-1185">Reference proteome</keyword>
<gene>
    <name evidence="1" type="ORF">BV22DRAFT_997115</name>
</gene>
<accession>A0ACB8BC04</accession>
<sequence>LNLSRCLLLPVVYGAFVSLIQIMVENSNNYGIGSPAPVKNSSSQFDSSRTLIWADDTTGTGSLSADEIISHITAGLSASQLGAVVKVSSVSDFAEYCSPGFSGISSCWAGVAFNALPALNESTPANYTIEAD</sequence>
<reference evidence="1" key="1">
    <citation type="journal article" date="2021" name="New Phytol.">
        <title>Evolutionary innovations through gain and loss of genes in the ectomycorrhizal Boletales.</title>
        <authorList>
            <person name="Wu G."/>
            <person name="Miyauchi S."/>
            <person name="Morin E."/>
            <person name="Kuo A."/>
            <person name="Drula E."/>
            <person name="Varga T."/>
            <person name="Kohler A."/>
            <person name="Feng B."/>
            <person name="Cao Y."/>
            <person name="Lipzen A."/>
            <person name="Daum C."/>
            <person name="Hundley H."/>
            <person name="Pangilinan J."/>
            <person name="Johnson J."/>
            <person name="Barry K."/>
            <person name="LaButti K."/>
            <person name="Ng V."/>
            <person name="Ahrendt S."/>
            <person name="Min B."/>
            <person name="Choi I.G."/>
            <person name="Park H."/>
            <person name="Plett J.M."/>
            <person name="Magnuson J."/>
            <person name="Spatafora J.W."/>
            <person name="Nagy L.G."/>
            <person name="Henrissat B."/>
            <person name="Grigoriev I.V."/>
            <person name="Yang Z.L."/>
            <person name="Xu J."/>
            <person name="Martin F.M."/>
        </authorList>
    </citation>
    <scope>NUCLEOTIDE SEQUENCE</scope>
    <source>
        <strain evidence="1">KUC20120723A-06</strain>
    </source>
</reference>
<evidence type="ECO:0000313" key="1">
    <source>
        <dbReference type="EMBL" id="KAH7923325.1"/>
    </source>
</evidence>
<comment type="caution">
    <text evidence="1">The sequence shown here is derived from an EMBL/GenBank/DDBJ whole genome shotgun (WGS) entry which is preliminary data.</text>
</comment>
<feature type="non-terminal residue" evidence="1">
    <location>
        <position position="1"/>
    </location>
</feature>